<proteinExistence type="predicted"/>
<keyword evidence="2" id="KW-1185">Reference proteome</keyword>
<dbReference type="RefSeq" id="XP_001437576.1">
    <property type="nucleotide sequence ID" value="XM_001437539.1"/>
</dbReference>
<dbReference type="InParanoid" id="A0CHB2"/>
<dbReference type="Proteomes" id="UP000000600">
    <property type="component" value="Unassembled WGS sequence"/>
</dbReference>
<name>A0CHB2_PARTE</name>
<evidence type="ECO:0000313" key="1">
    <source>
        <dbReference type="EMBL" id="CAK70179.1"/>
    </source>
</evidence>
<dbReference type="HOGENOM" id="CLU_2282886_0_0_1"/>
<accession>A0CHB2</accession>
<gene>
    <name evidence="1" type="ORF">GSPATT00038281001</name>
</gene>
<protein>
    <submittedName>
        <fullName evidence="1">Uncharacterized protein</fullName>
    </submittedName>
</protein>
<dbReference type="AlphaFoldDB" id="A0CHB2"/>
<evidence type="ECO:0000313" key="2">
    <source>
        <dbReference type="Proteomes" id="UP000000600"/>
    </source>
</evidence>
<reference evidence="1 2" key="1">
    <citation type="journal article" date="2006" name="Nature">
        <title>Global trends of whole-genome duplications revealed by the ciliate Paramecium tetraurelia.</title>
        <authorList>
            <consortium name="Genoscope"/>
            <person name="Aury J.-M."/>
            <person name="Jaillon O."/>
            <person name="Duret L."/>
            <person name="Noel B."/>
            <person name="Jubin C."/>
            <person name="Porcel B.M."/>
            <person name="Segurens B."/>
            <person name="Daubin V."/>
            <person name="Anthouard V."/>
            <person name="Aiach N."/>
            <person name="Arnaiz O."/>
            <person name="Billaut A."/>
            <person name="Beisson J."/>
            <person name="Blanc I."/>
            <person name="Bouhouche K."/>
            <person name="Camara F."/>
            <person name="Duharcourt S."/>
            <person name="Guigo R."/>
            <person name="Gogendeau D."/>
            <person name="Katinka M."/>
            <person name="Keller A.-M."/>
            <person name="Kissmehl R."/>
            <person name="Klotz C."/>
            <person name="Koll F."/>
            <person name="Le Moue A."/>
            <person name="Lepere C."/>
            <person name="Malinsky S."/>
            <person name="Nowacki M."/>
            <person name="Nowak J.K."/>
            <person name="Plattner H."/>
            <person name="Poulain J."/>
            <person name="Ruiz F."/>
            <person name="Serrano V."/>
            <person name="Zagulski M."/>
            <person name="Dessen P."/>
            <person name="Betermier M."/>
            <person name="Weissenbach J."/>
            <person name="Scarpelli C."/>
            <person name="Schachter V."/>
            <person name="Sperling L."/>
            <person name="Meyer E."/>
            <person name="Cohen J."/>
            <person name="Wincker P."/>
        </authorList>
    </citation>
    <scope>NUCLEOTIDE SEQUENCE [LARGE SCALE GENOMIC DNA]</scope>
    <source>
        <strain evidence="1 2">Stock d4-2</strain>
    </source>
</reference>
<dbReference type="KEGG" id="ptm:GSPATT00038281001"/>
<dbReference type="EMBL" id="CT868075">
    <property type="protein sequence ID" value="CAK70179.1"/>
    <property type="molecule type" value="Genomic_DNA"/>
</dbReference>
<dbReference type="GeneID" id="5023358"/>
<organism evidence="1 2">
    <name type="scientific">Paramecium tetraurelia</name>
    <dbReference type="NCBI Taxonomy" id="5888"/>
    <lineage>
        <taxon>Eukaryota</taxon>
        <taxon>Sar</taxon>
        <taxon>Alveolata</taxon>
        <taxon>Ciliophora</taxon>
        <taxon>Intramacronucleata</taxon>
        <taxon>Oligohymenophorea</taxon>
        <taxon>Peniculida</taxon>
        <taxon>Parameciidae</taxon>
        <taxon>Paramecium</taxon>
    </lineage>
</organism>
<sequence length="102" mass="12397">MNIMIIQMTIMWNMNKCSGQFKCYTLKIHIQILKRQYKINAMKFFINKLQLRYININNRKVEQEDQSSKTSNKLNHIWRMIKMSQNKSIVMEQDDNWQAPPN</sequence>